<dbReference type="Proteomes" id="UP000561066">
    <property type="component" value="Unassembled WGS sequence"/>
</dbReference>
<name>A0A7W4J9H0_9PROT</name>
<reference evidence="1 2" key="1">
    <citation type="submission" date="2020-04" db="EMBL/GenBank/DDBJ databases">
        <title>Description of novel Gluconacetobacter.</title>
        <authorList>
            <person name="Sombolestani A."/>
        </authorList>
    </citation>
    <scope>NUCLEOTIDE SEQUENCE [LARGE SCALE GENOMIC DNA]</scope>
    <source>
        <strain evidence="1 2">LMG 21312</strain>
    </source>
</reference>
<evidence type="ECO:0000313" key="1">
    <source>
        <dbReference type="EMBL" id="MBB2177034.1"/>
    </source>
</evidence>
<organism evidence="1 2">
    <name type="scientific">Gluconacetobacter johannae</name>
    <dbReference type="NCBI Taxonomy" id="112140"/>
    <lineage>
        <taxon>Bacteria</taxon>
        <taxon>Pseudomonadati</taxon>
        <taxon>Pseudomonadota</taxon>
        <taxon>Alphaproteobacteria</taxon>
        <taxon>Acetobacterales</taxon>
        <taxon>Acetobacteraceae</taxon>
        <taxon>Gluconacetobacter</taxon>
    </lineage>
</organism>
<dbReference type="AlphaFoldDB" id="A0A7W4J9H0"/>
<protein>
    <submittedName>
        <fullName evidence="1">Uncharacterized protein</fullName>
    </submittedName>
</protein>
<dbReference type="EMBL" id="JABEQH010000020">
    <property type="protein sequence ID" value="MBB2177034.1"/>
    <property type="molecule type" value="Genomic_DNA"/>
</dbReference>
<proteinExistence type="predicted"/>
<gene>
    <name evidence="1" type="ORF">HLH21_14075</name>
</gene>
<accession>A0A7W4J9H0</accession>
<comment type="caution">
    <text evidence="1">The sequence shown here is derived from an EMBL/GenBank/DDBJ whole genome shotgun (WGS) entry which is preliminary data.</text>
</comment>
<sequence length="71" mass="7807">MSRKLPVATPDRIAAINQQTRDLAMLSVLIVSASRAALHDDRVRPEAYAMAMEWVGNEIESRLAVISEALS</sequence>
<evidence type="ECO:0000313" key="2">
    <source>
        <dbReference type="Proteomes" id="UP000561066"/>
    </source>
</evidence>
<dbReference type="RefSeq" id="WP_182944378.1">
    <property type="nucleotide sequence ID" value="NZ_JABEQH010000020.1"/>
</dbReference>
<keyword evidence="2" id="KW-1185">Reference proteome</keyword>